<evidence type="ECO:0000256" key="1">
    <source>
        <dbReference type="SAM" id="MobiDB-lite"/>
    </source>
</evidence>
<reference evidence="3" key="1">
    <citation type="submission" date="2016-06" db="EMBL/GenBank/DDBJ databases">
        <title>Parallel loss of symbiosis genes in relatives of nitrogen-fixing non-legume Parasponia.</title>
        <authorList>
            <person name="Van Velzen R."/>
            <person name="Holmer R."/>
            <person name="Bu F."/>
            <person name="Rutten L."/>
            <person name="Van Zeijl A."/>
            <person name="Liu W."/>
            <person name="Santuari L."/>
            <person name="Cao Q."/>
            <person name="Sharma T."/>
            <person name="Shen D."/>
            <person name="Roswanjaya Y."/>
            <person name="Wardhani T."/>
            <person name="Kalhor M.S."/>
            <person name="Jansen J."/>
            <person name="Van den Hoogen J."/>
            <person name="Gungor B."/>
            <person name="Hartog M."/>
            <person name="Hontelez J."/>
            <person name="Verver J."/>
            <person name="Yang W.-C."/>
            <person name="Schijlen E."/>
            <person name="Repin R."/>
            <person name="Schilthuizen M."/>
            <person name="Schranz E."/>
            <person name="Heidstra R."/>
            <person name="Miyata K."/>
            <person name="Fedorova E."/>
            <person name="Kohlen W."/>
            <person name="Bisseling T."/>
            <person name="Smit S."/>
            <person name="Geurts R."/>
        </authorList>
    </citation>
    <scope>NUCLEOTIDE SEQUENCE [LARGE SCALE GENOMIC DNA]</scope>
    <source>
        <strain evidence="3">cv. WU1-14</strain>
    </source>
</reference>
<gene>
    <name evidence="2" type="ORF">PanWU01x14_344890</name>
</gene>
<evidence type="ECO:0000313" key="3">
    <source>
        <dbReference type="Proteomes" id="UP000237105"/>
    </source>
</evidence>
<dbReference type="EMBL" id="JXTB01000664">
    <property type="protein sequence ID" value="PON34361.1"/>
    <property type="molecule type" value="Genomic_DNA"/>
</dbReference>
<organism evidence="2 3">
    <name type="scientific">Parasponia andersonii</name>
    <name type="common">Sponia andersonii</name>
    <dbReference type="NCBI Taxonomy" id="3476"/>
    <lineage>
        <taxon>Eukaryota</taxon>
        <taxon>Viridiplantae</taxon>
        <taxon>Streptophyta</taxon>
        <taxon>Embryophyta</taxon>
        <taxon>Tracheophyta</taxon>
        <taxon>Spermatophyta</taxon>
        <taxon>Magnoliopsida</taxon>
        <taxon>eudicotyledons</taxon>
        <taxon>Gunneridae</taxon>
        <taxon>Pentapetalae</taxon>
        <taxon>rosids</taxon>
        <taxon>fabids</taxon>
        <taxon>Rosales</taxon>
        <taxon>Cannabaceae</taxon>
        <taxon>Parasponia</taxon>
    </lineage>
</organism>
<comment type="caution">
    <text evidence="2">The sequence shown here is derived from an EMBL/GenBank/DDBJ whole genome shotgun (WGS) entry which is preliminary data.</text>
</comment>
<protein>
    <submittedName>
        <fullName evidence="2">Uncharacterized protein</fullName>
    </submittedName>
</protein>
<feature type="non-terminal residue" evidence="2">
    <location>
        <position position="1"/>
    </location>
</feature>
<dbReference type="AlphaFoldDB" id="A0A2P5ACV4"/>
<keyword evidence="3" id="KW-1185">Reference proteome</keyword>
<dbReference type="Proteomes" id="UP000237105">
    <property type="component" value="Unassembled WGS sequence"/>
</dbReference>
<evidence type="ECO:0000313" key="2">
    <source>
        <dbReference type="EMBL" id="PON34361.1"/>
    </source>
</evidence>
<feature type="region of interest" description="Disordered" evidence="1">
    <location>
        <begin position="1"/>
        <end position="27"/>
    </location>
</feature>
<feature type="compositionally biased region" description="Polar residues" evidence="1">
    <location>
        <begin position="1"/>
        <end position="10"/>
    </location>
</feature>
<accession>A0A2P5ACV4</accession>
<proteinExistence type="predicted"/>
<name>A0A2P5ACV4_PARAD</name>
<sequence length="102" mass="11521">TPSLSKSLVASVNKPEASNKPNESSKDIIEIPAKVLPSSQTKTRTMVEAELEVRRKENQTNINLESKKRKVELAEGFMKDRLKSLKKRVGDNLLLKYKKAIE</sequence>